<dbReference type="EMBL" id="MAVT02000537">
    <property type="protein sequence ID" value="POS75052.1"/>
    <property type="molecule type" value="Genomic_DNA"/>
</dbReference>
<dbReference type="InterPro" id="IPR027974">
    <property type="entry name" value="DUF4470"/>
</dbReference>
<dbReference type="STRING" id="158607.A0A2P5HXS1"/>
<feature type="domain" description="DUF4470" evidence="1">
    <location>
        <begin position="78"/>
        <end position="174"/>
    </location>
</feature>
<comment type="caution">
    <text evidence="2">The sequence shown here is derived from an EMBL/GenBank/DDBJ whole genome shotgun (WGS) entry which is preliminary data.</text>
</comment>
<dbReference type="AlphaFoldDB" id="A0A2P5HXS1"/>
<organism evidence="2 3">
    <name type="scientific">Diaporthe helianthi</name>
    <dbReference type="NCBI Taxonomy" id="158607"/>
    <lineage>
        <taxon>Eukaryota</taxon>
        <taxon>Fungi</taxon>
        <taxon>Dikarya</taxon>
        <taxon>Ascomycota</taxon>
        <taxon>Pezizomycotina</taxon>
        <taxon>Sordariomycetes</taxon>
        <taxon>Sordariomycetidae</taxon>
        <taxon>Diaporthales</taxon>
        <taxon>Diaporthaceae</taxon>
        <taxon>Diaporthe</taxon>
    </lineage>
</organism>
<dbReference type="Proteomes" id="UP000094444">
    <property type="component" value="Unassembled WGS sequence"/>
</dbReference>
<name>A0A2P5HXS1_DIAHE</name>
<dbReference type="Pfam" id="PF14737">
    <property type="entry name" value="DUF4470"/>
    <property type="match status" value="1"/>
</dbReference>
<evidence type="ECO:0000259" key="1">
    <source>
        <dbReference type="Pfam" id="PF14737"/>
    </source>
</evidence>
<keyword evidence="3" id="KW-1185">Reference proteome</keyword>
<evidence type="ECO:0000313" key="2">
    <source>
        <dbReference type="EMBL" id="POS75052.1"/>
    </source>
</evidence>
<dbReference type="InParanoid" id="A0A2P5HXS1"/>
<accession>A0A2P5HXS1</accession>
<reference evidence="2" key="1">
    <citation type="submission" date="2017-09" db="EMBL/GenBank/DDBJ databases">
        <title>Polyketide synthases of a Diaporthe helianthi virulent isolate.</title>
        <authorList>
            <person name="Baroncelli R."/>
        </authorList>
    </citation>
    <scope>NUCLEOTIDE SEQUENCE [LARGE SCALE GENOMIC DNA]</scope>
    <source>
        <strain evidence="2">7/96</strain>
    </source>
</reference>
<sequence length="526" mass="58607">MDFEHICANWTAGSATCKKVGSIVAKDAKSFTGASTGLIASRSLERRAGSPVGSRKFRVPASIGDGPPQAPFGSRKYLWGNVPAYDVLQLGANEGDAYGDNLRLLFAASGDLRNVITTIAQTPDGYKHAVEVTINDHDLDVVARNVIILLVALVTVDVDQAAECIIHIWYSALLRDSDVDIIEKQVRPMIEAVCHKTEGKPGSNLLAKTWTFEHRSLRLVLQKRAWDALLCFVDCRRGLKADEAHAIRKAVTLAEDRKDYRDRNLSFQRNFHRVALTRFREDGLLLPFGTPRADFKHPNPQTWPMPDNADPLSGWSSKAVHETSIGPAKADLYGKLFVYLRQLLRAFLHRLSCKQQLSFCMYNVDASVLGDYVEAGSCSRIESPETNSHATLITLFMNAVEEIKHFDADGDTGLSSQDPNIKRVLEYLPASQMSLSPTSPLIFKVLTARDCVANHDNRFNRYVTKFGFAKAAEEAGAAMKKDNNVVEKWPFKLKLRHGQPGAQDEFDRLVCGGVSSKERYVEWRRV</sequence>
<gene>
    <name evidence="2" type="ORF">DHEL01_v206557</name>
</gene>
<dbReference type="OrthoDB" id="5282002at2759"/>
<protein>
    <recommendedName>
        <fullName evidence="1">DUF4470 domain-containing protein</fullName>
    </recommendedName>
</protein>
<proteinExistence type="predicted"/>
<evidence type="ECO:0000313" key="3">
    <source>
        <dbReference type="Proteomes" id="UP000094444"/>
    </source>
</evidence>